<feature type="region of interest" description="Disordered" evidence="14">
    <location>
        <begin position="164"/>
        <end position="207"/>
    </location>
</feature>
<accession>A0A852BQ66</accession>
<comment type="similarity">
    <text evidence="3">Belongs to the mitochondrion-specific ribosomal protein mL64 family.</text>
</comment>
<keyword evidence="8" id="KW-0687">Ribonucleoprotein</keyword>
<keyword evidence="9" id="KW-0131">Cell cycle</keyword>
<evidence type="ECO:0000256" key="3">
    <source>
        <dbReference type="ARBA" id="ARBA00005421"/>
    </source>
</evidence>
<keyword evidence="7" id="KW-0539">Nucleus</keyword>
<dbReference type="Proteomes" id="UP000611227">
    <property type="component" value="Unassembled WGS sequence"/>
</dbReference>
<feature type="non-terminal residue" evidence="15">
    <location>
        <position position="1"/>
    </location>
</feature>
<dbReference type="InterPro" id="IPR043035">
    <property type="entry name" value="Ribosomal_mL64_sf"/>
</dbReference>
<proteinExistence type="inferred from homology"/>
<feature type="non-terminal residue" evidence="15">
    <location>
        <position position="207"/>
    </location>
</feature>
<comment type="caution">
    <text evidence="15">The sequence shown here is derived from an EMBL/GenBank/DDBJ whole genome shotgun (WGS) entry which is preliminary data.</text>
</comment>
<protein>
    <recommendedName>
        <fullName evidence="11">Large ribosomal subunit protein mL64</fullName>
    </recommendedName>
    <alternativeName>
        <fullName evidence="10">39S ribosomal protein L59, mitochondrial</fullName>
    </alternativeName>
    <alternativeName>
        <fullName evidence="12">Growth arrest and DNA damage-inducible proteins-interacting protein 1</fullName>
    </alternativeName>
</protein>
<evidence type="ECO:0000256" key="5">
    <source>
        <dbReference type="ARBA" id="ARBA00023054"/>
    </source>
</evidence>
<evidence type="ECO:0000256" key="11">
    <source>
        <dbReference type="ARBA" id="ARBA00035184"/>
    </source>
</evidence>
<feature type="compositionally biased region" description="Low complexity" evidence="14">
    <location>
        <begin position="186"/>
        <end position="201"/>
    </location>
</feature>
<evidence type="ECO:0000313" key="15">
    <source>
        <dbReference type="EMBL" id="NXP70753.1"/>
    </source>
</evidence>
<evidence type="ECO:0000256" key="14">
    <source>
        <dbReference type="SAM" id="MobiDB-lite"/>
    </source>
</evidence>
<keyword evidence="6" id="KW-0496">Mitochondrion</keyword>
<evidence type="ECO:0000256" key="2">
    <source>
        <dbReference type="ARBA" id="ARBA00004173"/>
    </source>
</evidence>
<keyword evidence="5" id="KW-0175">Coiled coil</keyword>
<evidence type="ECO:0000313" key="16">
    <source>
        <dbReference type="Proteomes" id="UP000611227"/>
    </source>
</evidence>
<evidence type="ECO:0000256" key="13">
    <source>
        <dbReference type="ARBA" id="ARBA00060144"/>
    </source>
</evidence>
<dbReference type="EMBL" id="WBNM01004390">
    <property type="protein sequence ID" value="NXP70753.1"/>
    <property type="molecule type" value="Genomic_DNA"/>
</dbReference>
<gene>
    <name evidence="15" type="primary">Gadd45gip1</name>
    <name evidence="15" type="ORF">RAMSUL_R14280</name>
</gene>
<dbReference type="PANTHER" id="PTHR31761:SF1">
    <property type="entry name" value="LARGE RIBOSOMAL SUBUNIT PROTEIN ML64"/>
    <property type="match status" value="1"/>
</dbReference>
<evidence type="ECO:0000256" key="6">
    <source>
        <dbReference type="ARBA" id="ARBA00023128"/>
    </source>
</evidence>
<comment type="function">
    <text evidence="13">Acts as a negative regulator of G1 to S cell cycle phase progression by inhibiting cyclin-dependent kinases. Inhibitory effects are additive with GADD45 proteins but also occur in the absence of GADD45 proteins. Acts as a repressor of the orphan nuclear receptor NR4A1 by inhibiting AB domain-mediated transcriptional activity. May be involved in the hormone-mediated regulation of NR4A1 transcriptional activity. May play a role in mitochondrial protein synthesis.</text>
</comment>
<evidence type="ECO:0000256" key="9">
    <source>
        <dbReference type="ARBA" id="ARBA00023306"/>
    </source>
</evidence>
<evidence type="ECO:0000256" key="8">
    <source>
        <dbReference type="ARBA" id="ARBA00023274"/>
    </source>
</evidence>
<dbReference type="GO" id="GO:0005634">
    <property type="term" value="C:nucleus"/>
    <property type="evidence" value="ECO:0007669"/>
    <property type="project" value="UniProtKB-SubCell"/>
</dbReference>
<evidence type="ECO:0000256" key="12">
    <source>
        <dbReference type="ARBA" id="ARBA00035485"/>
    </source>
</evidence>
<name>A0A852BQ66_9PICI</name>
<evidence type="ECO:0000256" key="1">
    <source>
        <dbReference type="ARBA" id="ARBA00004123"/>
    </source>
</evidence>
<comment type="subcellular location">
    <subcellularLocation>
        <location evidence="2">Mitochondrion</location>
    </subcellularLocation>
    <subcellularLocation>
        <location evidence="1">Nucleus</location>
    </subcellularLocation>
</comment>
<dbReference type="InterPro" id="IPR018472">
    <property type="entry name" value="Ribosomal_mL64"/>
</dbReference>
<keyword evidence="4" id="KW-0689">Ribosomal protein</keyword>
<reference evidence="15" key="1">
    <citation type="submission" date="2019-09" db="EMBL/GenBank/DDBJ databases">
        <title>Bird 10,000 Genomes (B10K) Project - Family phase.</title>
        <authorList>
            <person name="Zhang G."/>
        </authorList>
    </citation>
    <scope>NUCLEOTIDE SEQUENCE</scope>
    <source>
        <strain evidence="15">B10K-DU-001-30</strain>
        <tissue evidence="15">Muscle</tissue>
    </source>
</reference>
<keyword evidence="16" id="KW-1185">Reference proteome</keyword>
<organism evidence="15 16">
    <name type="scientific">Ramphastos sulfuratus</name>
    <dbReference type="NCBI Taxonomy" id="322582"/>
    <lineage>
        <taxon>Eukaryota</taxon>
        <taxon>Metazoa</taxon>
        <taxon>Chordata</taxon>
        <taxon>Craniata</taxon>
        <taxon>Vertebrata</taxon>
        <taxon>Euteleostomi</taxon>
        <taxon>Archelosauria</taxon>
        <taxon>Archosauria</taxon>
        <taxon>Dinosauria</taxon>
        <taxon>Saurischia</taxon>
        <taxon>Theropoda</taxon>
        <taxon>Coelurosauria</taxon>
        <taxon>Aves</taxon>
        <taxon>Neognathae</taxon>
        <taxon>Neoaves</taxon>
        <taxon>Telluraves</taxon>
        <taxon>Coraciimorphae</taxon>
        <taxon>Piciformes</taxon>
        <taxon>Ramphastidae</taxon>
        <taxon>Ramphastos</taxon>
    </lineage>
</organism>
<dbReference type="Gene3D" id="6.10.280.120">
    <property type="entry name" value="Growth arrest and DNA-damage-inducible proteins-interacting protein 1"/>
    <property type="match status" value="1"/>
</dbReference>
<evidence type="ECO:0000256" key="4">
    <source>
        <dbReference type="ARBA" id="ARBA00022980"/>
    </source>
</evidence>
<dbReference type="GO" id="GO:0005739">
    <property type="term" value="C:mitochondrion"/>
    <property type="evidence" value="ECO:0007669"/>
    <property type="project" value="UniProtKB-SubCell"/>
</dbReference>
<sequence length="207" mass="23598">WCAPCRARSLLTIAAPVRFYRAPPLRRRPGPAPGDPEDPRTAARLYGRLGEASGVPVWHLWPNREQLRALEEEEREWEPSLQDMLEALDRREREEAQRRQEREELIARSLAAMPARISAWRQQRLQAREKARQDAERRQRLLAEAGLVGSGAGTTARAQALLQDLEQKQRREEKRRRRQEREEAARSAMAAAEAAAAQKAAGTTPSE</sequence>
<dbReference type="GO" id="GO:1990904">
    <property type="term" value="C:ribonucleoprotein complex"/>
    <property type="evidence" value="ECO:0007669"/>
    <property type="project" value="UniProtKB-KW"/>
</dbReference>
<evidence type="ECO:0000256" key="7">
    <source>
        <dbReference type="ARBA" id="ARBA00023242"/>
    </source>
</evidence>
<evidence type="ECO:0000256" key="10">
    <source>
        <dbReference type="ARBA" id="ARBA00030700"/>
    </source>
</evidence>
<dbReference type="PANTHER" id="PTHR31761">
    <property type="entry name" value="GROWTH ARREST AND DNA DAMAGE-INDUCIBLE PROTEINS-INTERACTING PROTEIN 1 GADD45GIP1"/>
    <property type="match status" value="1"/>
</dbReference>
<dbReference type="AlphaFoldDB" id="A0A852BQ66"/>
<dbReference type="Pfam" id="PF10147">
    <property type="entry name" value="CR6_interact"/>
    <property type="match status" value="1"/>
</dbReference>
<dbReference type="GO" id="GO:0005840">
    <property type="term" value="C:ribosome"/>
    <property type="evidence" value="ECO:0007669"/>
    <property type="project" value="UniProtKB-KW"/>
</dbReference>